<dbReference type="KEGG" id="hna:Hneap_0683"/>
<dbReference type="SUPFAM" id="SSF48163">
    <property type="entry name" value="An anticodon-binding domain of class I aminoacyl-tRNA synthetases"/>
    <property type="match status" value="1"/>
</dbReference>
<feature type="domain" description="Glutamyl/glutaminyl-tRNA synthetase class Ib catalytic" evidence="11">
    <location>
        <begin position="3"/>
        <end position="305"/>
    </location>
</feature>
<dbReference type="InterPro" id="IPR020058">
    <property type="entry name" value="Glu/Gln-tRNA-synth_Ib_cat-dom"/>
</dbReference>
<feature type="short sequence motif" description="'KMSKS' region" evidence="10">
    <location>
        <begin position="237"/>
        <end position="241"/>
    </location>
</feature>
<evidence type="ECO:0000313" key="13">
    <source>
        <dbReference type="EMBL" id="ACX95534.1"/>
    </source>
</evidence>
<dbReference type="Pfam" id="PF00749">
    <property type="entry name" value="tRNA-synt_1c"/>
    <property type="match status" value="1"/>
</dbReference>
<dbReference type="PRINTS" id="PR00987">
    <property type="entry name" value="TRNASYNTHGLU"/>
</dbReference>
<organism evidence="13 14">
    <name type="scientific">Halothiobacillus neapolitanus (strain ATCC 23641 / DSM 15147 / CIP 104769 / NCIMB 8539 / c2)</name>
    <name type="common">Thiobacillus neapolitanus</name>
    <dbReference type="NCBI Taxonomy" id="555778"/>
    <lineage>
        <taxon>Bacteria</taxon>
        <taxon>Pseudomonadati</taxon>
        <taxon>Pseudomonadota</taxon>
        <taxon>Gammaproteobacteria</taxon>
        <taxon>Chromatiales</taxon>
        <taxon>Halothiobacillaceae</taxon>
        <taxon>Halothiobacillus</taxon>
    </lineage>
</organism>
<evidence type="ECO:0000313" key="14">
    <source>
        <dbReference type="Proteomes" id="UP000009102"/>
    </source>
</evidence>
<dbReference type="PANTHER" id="PTHR43311">
    <property type="entry name" value="GLUTAMATE--TRNA LIGASE"/>
    <property type="match status" value="1"/>
</dbReference>
<dbReference type="InterPro" id="IPR000924">
    <property type="entry name" value="Glu/Gln-tRNA-synth"/>
</dbReference>
<feature type="short sequence motif" description="'HIGH' region" evidence="10">
    <location>
        <begin position="9"/>
        <end position="19"/>
    </location>
</feature>
<keyword evidence="5 10" id="KW-0436">Ligase</keyword>
<dbReference type="GO" id="GO:0000049">
    <property type="term" value="F:tRNA binding"/>
    <property type="evidence" value="ECO:0007669"/>
    <property type="project" value="InterPro"/>
</dbReference>
<dbReference type="GO" id="GO:0004818">
    <property type="term" value="F:glutamate-tRNA ligase activity"/>
    <property type="evidence" value="ECO:0007669"/>
    <property type="project" value="UniProtKB-UniRule"/>
</dbReference>
<dbReference type="Proteomes" id="UP000009102">
    <property type="component" value="Chromosome"/>
</dbReference>
<dbReference type="InterPro" id="IPR008925">
    <property type="entry name" value="aa_tRNA-synth_I_cd-bd_sf"/>
</dbReference>
<comment type="caution">
    <text evidence="10">Lacks conserved residue(s) required for the propagation of feature annotation.</text>
</comment>
<evidence type="ECO:0000256" key="4">
    <source>
        <dbReference type="ARBA" id="ARBA00022490"/>
    </source>
</evidence>
<keyword evidence="4 10" id="KW-0963">Cytoplasm</keyword>
<dbReference type="HAMAP" id="MF_00022">
    <property type="entry name" value="Glu_tRNA_synth_type1"/>
    <property type="match status" value="1"/>
</dbReference>
<evidence type="ECO:0000256" key="6">
    <source>
        <dbReference type="ARBA" id="ARBA00022741"/>
    </source>
</evidence>
<evidence type="ECO:0000256" key="1">
    <source>
        <dbReference type="ARBA" id="ARBA00004496"/>
    </source>
</evidence>
<keyword evidence="7 10" id="KW-0067">ATP-binding</keyword>
<evidence type="ECO:0000256" key="3">
    <source>
        <dbReference type="ARBA" id="ARBA00011245"/>
    </source>
</evidence>
<evidence type="ECO:0000256" key="9">
    <source>
        <dbReference type="ARBA" id="ARBA00023146"/>
    </source>
</evidence>
<evidence type="ECO:0000256" key="8">
    <source>
        <dbReference type="ARBA" id="ARBA00022917"/>
    </source>
</evidence>
<dbReference type="SUPFAM" id="SSF52374">
    <property type="entry name" value="Nucleotidylyl transferase"/>
    <property type="match status" value="1"/>
</dbReference>
<keyword evidence="9 10" id="KW-0030">Aminoacyl-tRNA synthetase</keyword>
<dbReference type="Gene3D" id="3.40.50.620">
    <property type="entry name" value="HUPs"/>
    <property type="match status" value="1"/>
</dbReference>
<dbReference type="CDD" id="cd00808">
    <property type="entry name" value="GluRS_core"/>
    <property type="match status" value="1"/>
</dbReference>
<dbReference type="InterPro" id="IPR020751">
    <property type="entry name" value="aa-tRNA-synth_I_codon-bd_sub2"/>
</dbReference>
<comment type="subcellular location">
    <subcellularLocation>
        <location evidence="1 10">Cytoplasm</location>
    </subcellularLocation>
</comment>
<evidence type="ECO:0000256" key="7">
    <source>
        <dbReference type="ARBA" id="ARBA00022840"/>
    </source>
</evidence>
<dbReference type="NCBIfam" id="TIGR00464">
    <property type="entry name" value="gltX_bact"/>
    <property type="match status" value="1"/>
</dbReference>
<accession>D0KYL1</accession>
<dbReference type="Pfam" id="PF19269">
    <property type="entry name" value="Anticodon_2"/>
    <property type="match status" value="1"/>
</dbReference>
<dbReference type="GO" id="GO:0008270">
    <property type="term" value="F:zinc ion binding"/>
    <property type="evidence" value="ECO:0007669"/>
    <property type="project" value="InterPro"/>
</dbReference>
<feature type="domain" description="Aminoacyl-tRNA synthetase class I anticodon-binding" evidence="12">
    <location>
        <begin position="336"/>
        <end position="460"/>
    </location>
</feature>
<comment type="subunit">
    <text evidence="3 10">Monomer.</text>
</comment>
<proteinExistence type="inferred from homology"/>
<dbReference type="InterPro" id="IPR004527">
    <property type="entry name" value="Glu-tRNA-ligase_bac/mito"/>
</dbReference>
<dbReference type="PROSITE" id="PS00178">
    <property type="entry name" value="AA_TRNA_LIGASE_I"/>
    <property type="match status" value="1"/>
</dbReference>
<dbReference type="InterPro" id="IPR014729">
    <property type="entry name" value="Rossmann-like_a/b/a_fold"/>
</dbReference>
<evidence type="ECO:0000256" key="2">
    <source>
        <dbReference type="ARBA" id="ARBA00007894"/>
    </source>
</evidence>
<dbReference type="STRING" id="555778.Hneap_0683"/>
<dbReference type="PANTHER" id="PTHR43311:SF2">
    <property type="entry name" value="GLUTAMATE--TRNA LIGASE, MITOCHONDRIAL-RELATED"/>
    <property type="match status" value="1"/>
</dbReference>
<evidence type="ECO:0000259" key="12">
    <source>
        <dbReference type="Pfam" id="PF19269"/>
    </source>
</evidence>
<dbReference type="AlphaFoldDB" id="D0KYL1"/>
<dbReference type="OrthoDB" id="9807503at2"/>
<dbReference type="InterPro" id="IPR033910">
    <property type="entry name" value="GluRS_core"/>
</dbReference>
<keyword evidence="14" id="KW-1185">Reference proteome</keyword>
<dbReference type="GO" id="GO:0005829">
    <property type="term" value="C:cytosol"/>
    <property type="evidence" value="ECO:0007669"/>
    <property type="project" value="TreeGrafter"/>
</dbReference>
<dbReference type="RefSeq" id="WP_012823570.1">
    <property type="nucleotide sequence ID" value="NC_013422.1"/>
</dbReference>
<protein>
    <recommendedName>
        <fullName evidence="10">Glutamate--tRNA ligase</fullName>
        <ecNumber evidence="10">6.1.1.17</ecNumber>
    </recommendedName>
    <alternativeName>
        <fullName evidence="10">Glutamyl-tRNA synthetase</fullName>
        <shortName evidence="10">GluRS</shortName>
    </alternativeName>
</protein>
<sequence>MSVRTRFAPSPTGFLHIGGARTALFSYLYARRHGGQFVLRIEDTDLERSTPESVNAILEGMTWLNLDYDEGPFYQTQRMDRYKEVIDQLMASGHAYHCYASREELDQLREAQMARGEKPRYDRRYRDFTGTPPAGVAPVVRFRNPLDGEVVIEDGVRGRVVFQNSELDDLIIARSDGTPTYNLTVVVDDWDMEITHVIRGDDHLNNTARQINLYHALNVTPPQFAHLPMIHAPDGTKLSKRHGAVGVMQYREEGYLPEALLNYLVRLGWSHGDQEIFDRAEMISFFDIKDINQSASSINPEKLRWLNQQYFKLRPVEETAIELRWHLGRLGVDPSVDGPNPAKIVAAYADRAHTLVEMAEQALPYYRDLTGYDPVALEKLDDDAPGILDALAMALSQPEDWESPAHLDHTVKEVATTLGFKLGKVGPLLRLALLGHGASPSLGVTLDLFGQEKTLHRLRDMHAFLAR</sequence>
<comment type="catalytic activity">
    <reaction evidence="10">
        <text>tRNA(Glu) + L-glutamate + ATP = L-glutamyl-tRNA(Glu) + AMP + diphosphate</text>
        <dbReference type="Rhea" id="RHEA:23540"/>
        <dbReference type="Rhea" id="RHEA-COMP:9663"/>
        <dbReference type="Rhea" id="RHEA-COMP:9680"/>
        <dbReference type="ChEBI" id="CHEBI:29985"/>
        <dbReference type="ChEBI" id="CHEBI:30616"/>
        <dbReference type="ChEBI" id="CHEBI:33019"/>
        <dbReference type="ChEBI" id="CHEBI:78442"/>
        <dbReference type="ChEBI" id="CHEBI:78520"/>
        <dbReference type="ChEBI" id="CHEBI:456215"/>
        <dbReference type="EC" id="6.1.1.17"/>
    </reaction>
</comment>
<dbReference type="GO" id="GO:0006424">
    <property type="term" value="P:glutamyl-tRNA aminoacylation"/>
    <property type="evidence" value="ECO:0007669"/>
    <property type="project" value="UniProtKB-UniRule"/>
</dbReference>
<dbReference type="Gene3D" id="1.10.10.350">
    <property type="match status" value="1"/>
</dbReference>
<reference evidence="13 14" key="1">
    <citation type="submission" date="2009-10" db="EMBL/GenBank/DDBJ databases">
        <title>Complete sequence of Halothiobacillus neapolitanus c2.</title>
        <authorList>
            <consortium name="US DOE Joint Genome Institute"/>
            <person name="Lucas S."/>
            <person name="Copeland A."/>
            <person name="Lapidus A."/>
            <person name="Glavina del Rio T."/>
            <person name="Tice H."/>
            <person name="Bruce D."/>
            <person name="Goodwin L."/>
            <person name="Pitluck S."/>
            <person name="Davenport K."/>
            <person name="Brettin T."/>
            <person name="Detter J.C."/>
            <person name="Han C."/>
            <person name="Tapia R."/>
            <person name="Larimer F."/>
            <person name="Land M."/>
            <person name="Hauser L."/>
            <person name="Kyrpides N."/>
            <person name="Mikhailova N."/>
            <person name="Kerfeld C."/>
            <person name="Cannon G."/>
            <person name="Heinhort S."/>
        </authorList>
    </citation>
    <scope>NUCLEOTIDE SEQUENCE [LARGE SCALE GENOMIC DNA]</scope>
    <source>
        <strain evidence="14">ATCC 23641 / c2</strain>
    </source>
</reference>
<dbReference type="EC" id="6.1.1.17" evidence="10"/>
<keyword evidence="8 10" id="KW-0648">Protein biosynthesis</keyword>
<gene>
    <name evidence="10" type="primary">gltX</name>
    <name evidence="13" type="ordered locus">Hneap_0683</name>
</gene>
<dbReference type="InterPro" id="IPR045462">
    <property type="entry name" value="aa-tRNA-synth_I_cd-bd"/>
</dbReference>
<keyword evidence="6 10" id="KW-0547">Nucleotide-binding</keyword>
<dbReference type="EMBL" id="CP001801">
    <property type="protein sequence ID" value="ACX95534.1"/>
    <property type="molecule type" value="Genomic_DNA"/>
</dbReference>
<comment type="similarity">
    <text evidence="2 10">Belongs to the class-I aminoacyl-tRNA synthetase family. Glutamate--tRNA ligase type 1 subfamily.</text>
</comment>
<comment type="function">
    <text evidence="10">Catalyzes the attachment of glutamate to tRNA(Glu) in a two-step reaction: glutamate is first activated by ATP to form Glu-AMP and then transferred to the acceptor end of tRNA(Glu).</text>
</comment>
<dbReference type="InterPro" id="IPR001412">
    <property type="entry name" value="aa-tRNA-synth_I_CS"/>
</dbReference>
<dbReference type="GO" id="GO:0005524">
    <property type="term" value="F:ATP binding"/>
    <property type="evidence" value="ECO:0007669"/>
    <property type="project" value="UniProtKB-UniRule"/>
</dbReference>
<dbReference type="eggNOG" id="COG0008">
    <property type="taxonomic scope" value="Bacteria"/>
</dbReference>
<evidence type="ECO:0000259" key="11">
    <source>
        <dbReference type="Pfam" id="PF00749"/>
    </source>
</evidence>
<name>D0KYL1_HALNC</name>
<evidence type="ECO:0000256" key="5">
    <source>
        <dbReference type="ARBA" id="ARBA00022598"/>
    </source>
</evidence>
<feature type="binding site" evidence="10">
    <location>
        <position position="240"/>
    </location>
    <ligand>
        <name>ATP</name>
        <dbReference type="ChEBI" id="CHEBI:30616"/>
    </ligand>
</feature>
<dbReference type="FunFam" id="3.40.50.620:FF:000007">
    <property type="entry name" value="Glutamate--tRNA ligase"/>
    <property type="match status" value="1"/>
</dbReference>
<evidence type="ECO:0000256" key="10">
    <source>
        <dbReference type="HAMAP-Rule" id="MF_00022"/>
    </source>
</evidence>
<dbReference type="HOGENOM" id="CLU_015768_6_0_6"/>
<dbReference type="InterPro" id="IPR049940">
    <property type="entry name" value="GluQ/Sye"/>
</dbReference>